<dbReference type="PANTHER" id="PTHR11986">
    <property type="entry name" value="AMINOTRANSFERASE CLASS III"/>
    <property type="match status" value="1"/>
</dbReference>
<dbReference type="PANTHER" id="PTHR11986:SF79">
    <property type="entry name" value="ACETYLORNITHINE AMINOTRANSFERASE, MITOCHONDRIAL"/>
    <property type="match status" value="1"/>
</dbReference>
<organism evidence="6 7">
    <name type="scientific">Alteribacter lacisalsi</name>
    <dbReference type="NCBI Taxonomy" id="2045244"/>
    <lineage>
        <taxon>Bacteria</taxon>
        <taxon>Bacillati</taxon>
        <taxon>Bacillota</taxon>
        <taxon>Bacilli</taxon>
        <taxon>Bacillales</taxon>
        <taxon>Bacillaceae</taxon>
        <taxon>Alteribacter</taxon>
    </lineage>
</organism>
<feature type="binding site" evidence="5">
    <location>
        <position position="134"/>
    </location>
    <ligand>
        <name>pyridoxal 5'-phosphate</name>
        <dbReference type="ChEBI" id="CHEBI:597326"/>
    </ligand>
</feature>
<dbReference type="Pfam" id="PF00202">
    <property type="entry name" value="Aminotran_3"/>
    <property type="match status" value="1"/>
</dbReference>
<dbReference type="InterPro" id="IPR015422">
    <property type="entry name" value="PyrdxlP-dep_Trfase_small"/>
</dbReference>
<comment type="caution">
    <text evidence="6">The sequence shown here is derived from an EMBL/GenBank/DDBJ whole genome shotgun (WGS) entry which is preliminary data.</text>
</comment>
<keyword evidence="4 5" id="KW-0663">Pyridoxal phosphate</keyword>
<feature type="binding site" evidence="5">
    <location>
        <position position="277"/>
    </location>
    <ligand>
        <name>pyridoxal 5'-phosphate</name>
        <dbReference type="ChEBI" id="CHEBI:597326"/>
    </ligand>
</feature>
<dbReference type="AlphaFoldDB" id="A0A2W0H528"/>
<dbReference type="InterPro" id="IPR015424">
    <property type="entry name" value="PyrdxlP-dep_Trfase"/>
</dbReference>
<comment type="similarity">
    <text evidence="5">Belongs to the class-III pyridoxal-phosphate-dependent aminotransferase family. ArgD subfamily.</text>
</comment>
<dbReference type="GO" id="GO:0006526">
    <property type="term" value="P:L-arginine biosynthetic process"/>
    <property type="evidence" value="ECO:0007669"/>
    <property type="project" value="UniProtKB-UniRule"/>
</dbReference>
<comment type="pathway">
    <text evidence="5">Amino-acid biosynthesis; L-arginine biosynthesis; N(2)-acetyl-L-ornithine from L-glutamate: step 4/4.</text>
</comment>
<dbReference type="GO" id="GO:0005737">
    <property type="term" value="C:cytoplasm"/>
    <property type="evidence" value="ECO:0007669"/>
    <property type="project" value="UniProtKB-SubCell"/>
</dbReference>
<feature type="modified residue" description="N6-(pyridoxal phosphate)lysine" evidence="5">
    <location>
        <position position="248"/>
    </location>
</feature>
<comment type="miscellaneous">
    <text evidence="5">May also have succinyldiaminopimelate aminotransferase activity, thus carrying out the corresponding step in lysine biosynthesis.</text>
</comment>
<dbReference type="Gene3D" id="3.40.640.10">
    <property type="entry name" value="Type I PLP-dependent aspartate aminotransferase-like (Major domain)"/>
    <property type="match status" value="1"/>
</dbReference>
<dbReference type="NCBIfam" id="TIGR00707">
    <property type="entry name" value="argD"/>
    <property type="match status" value="1"/>
</dbReference>
<keyword evidence="5" id="KW-0055">Arginine biosynthesis</keyword>
<evidence type="ECO:0000256" key="1">
    <source>
        <dbReference type="ARBA" id="ARBA00022576"/>
    </source>
</evidence>
<dbReference type="InterPro" id="IPR049704">
    <property type="entry name" value="Aminotrans_3_PPA_site"/>
</dbReference>
<dbReference type="GO" id="GO:0030170">
    <property type="term" value="F:pyridoxal phosphate binding"/>
    <property type="evidence" value="ECO:0007669"/>
    <property type="project" value="InterPro"/>
</dbReference>
<dbReference type="RefSeq" id="WP_110521002.1">
    <property type="nucleotide sequence ID" value="NZ_PDOF01000003.1"/>
</dbReference>
<keyword evidence="2 5" id="KW-0028">Amino-acid biosynthesis</keyword>
<evidence type="ECO:0000313" key="7">
    <source>
        <dbReference type="Proteomes" id="UP000248066"/>
    </source>
</evidence>
<dbReference type="EC" id="2.6.1.11" evidence="5"/>
<evidence type="ECO:0000256" key="2">
    <source>
        <dbReference type="ARBA" id="ARBA00022605"/>
    </source>
</evidence>
<dbReference type="InterPro" id="IPR015421">
    <property type="entry name" value="PyrdxlP-dep_Trfase_major"/>
</dbReference>
<feature type="binding site" evidence="5">
    <location>
        <begin position="101"/>
        <end position="102"/>
    </location>
    <ligand>
        <name>pyridoxal 5'-phosphate</name>
        <dbReference type="ChEBI" id="CHEBI:597326"/>
    </ligand>
</feature>
<proteinExistence type="inferred from homology"/>
<dbReference type="GO" id="GO:0042802">
    <property type="term" value="F:identical protein binding"/>
    <property type="evidence" value="ECO:0007669"/>
    <property type="project" value="TreeGrafter"/>
</dbReference>
<dbReference type="EMBL" id="PDOF01000003">
    <property type="protein sequence ID" value="PYZ95726.1"/>
    <property type="molecule type" value="Genomic_DNA"/>
</dbReference>
<dbReference type="PROSITE" id="PS00600">
    <property type="entry name" value="AA_TRANSFER_CLASS_3"/>
    <property type="match status" value="1"/>
</dbReference>
<name>A0A2W0H528_9BACI</name>
<reference evidence="6 7" key="1">
    <citation type="submission" date="2017-10" db="EMBL/GenBank/DDBJ databases">
        <title>Bacillus sp. nov., a halophilic bacterium isolated from a Yangshapao Lake.</title>
        <authorList>
            <person name="Wang H."/>
        </authorList>
    </citation>
    <scope>NUCLEOTIDE SEQUENCE [LARGE SCALE GENOMIC DNA]</scope>
    <source>
        <strain evidence="6 7">YSP-3</strain>
    </source>
</reference>
<keyword evidence="3 5" id="KW-0808">Transferase</keyword>
<dbReference type="InterPro" id="IPR004636">
    <property type="entry name" value="AcOrn/SuccOrn_fam"/>
</dbReference>
<keyword evidence="1 5" id="KW-0032">Aminotransferase</keyword>
<dbReference type="Proteomes" id="UP000248066">
    <property type="component" value="Unassembled WGS sequence"/>
</dbReference>
<comment type="subunit">
    <text evidence="5">Homodimer.</text>
</comment>
<evidence type="ECO:0000313" key="6">
    <source>
        <dbReference type="EMBL" id="PYZ95726.1"/>
    </source>
</evidence>
<feature type="binding site" evidence="5">
    <location>
        <begin position="219"/>
        <end position="222"/>
    </location>
    <ligand>
        <name>pyridoxal 5'-phosphate</name>
        <dbReference type="ChEBI" id="CHEBI:597326"/>
    </ligand>
</feature>
<dbReference type="SUPFAM" id="SSF53383">
    <property type="entry name" value="PLP-dependent transferases"/>
    <property type="match status" value="1"/>
</dbReference>
<sequence length="397" mass="42628">MSDVALADPLMNTYNRFPLTIVRGKGSVVWDDKGKQYLDFTSGIGTCNLGHVPEEVKTAVSHQLEELWHCSNLFYIRAQETLAALLTARSFGEQVFFCNSGAEANEAAVKLARKYAENRKGAASKEVITFTHSFHGRTLATLTATGQDHVKEGFAPLPEGFRHLPFNCPESLEEIDGAQTAAVLLELVQGEGGVSPADSDWVKELQAKCRKENILLMVDEVQTGMGRTGTLFAYEQYGITPDVMTLAKGLGSGFPIGAVVANRKAAAGFGPGTHGTTFGGNPLACTAGAATLEIMTGNGIPEQAMTAGKRLKTDIEAWCGEFGEIREVRGKGLLLGMELNGEAAEVVREARQEGLLILTAGKNVIRLLPPLTVSQEEAAKAVNILQTIFERRKETSG</sequence>
<feature type="binding site" evidence="5">
    <location>
        <position position="137"/>
    </location>
    <ligand>
        <name>N(2)-acetyl-L-ornithine</name>
        <dbReference type="ChEBI" id="CHEBI:57805"/>
    </ligand>
</feature>
<evidence type="ECO:0000256" key="3">
    <source>
        <dbReference type="ARBA" id="ARBA00022679"/>
    </source>
</evidence>
<evidence type="ECO:0000256" key="4">
    <source>
        <dbReference type="ARBA" id="ARBA00022898"/>
    </source>
</evidence>
<evidence type="ECO:0000256" key="5">
    <source>
        <dbReference type="HAMAP-Rule" id="MF_01107"/>
    </source>
</evidence>
<keyword evidence="7" id="KW-1185">Reference proteome</keyword>
<dbReference type="Gene3D" id="3.90.1150.10">
    <property type="entry name" value="Aspartate Aminotransferase, domain 1"/>
    <property type="match status" value="1"/>
</dbReference>
<comment type="cofactor">
    <cofactor evidence="5">
        <name>pyridoxal 5'-phosphate</name>
        <dbReference type="ChEBI" id="CHEBI:597326"/>
    </cofactor>
    <text evidence="5">Binds 1 pyridoxal phosphate per subunit.</text>
</comment>
<protein>
    <recommendedName>
        <fullName evidence="5">Acetylornithine aminotransferase</fullName>
        <shortName evidence="5">ACOAT</shortName>
        <ecNumber evidence="5">2.6.1.11</ecNumber>
    </recommendedName>
</protein>
<gene>
    <name evidence="5" type="primary">argD</name>
    <name evidence="6" type="ORF">CR205_15130</name>
</gene>
<dbReference type="GO" id="GO:0003992">
    <property type="term" value="F:N2-acetyl-L-ornithine:2-oxoglutarate 5-aminotransferase activity"/>
    <property type="evidence" value="ECO:0007669"/>
    <property type="project" value="UniProtKB-UniRule"/>
</dbReference>
<dbReference type="FunFam" id="3.40.640.10:FF:000004">
    <property type="entry name" value="Acetylornithine aminotransferase"/>
    <property type="match status" value="1"/>
</dbReference>
<dbReference type="UniPathway" id="UPA00068">
    <property type="reaction ID" value="UER00109"/>
</dbReference>
<dbReference type="InterPro" id="IPR050103">
    <property type="entry name" value="Class-III_PLP-dep_AT"/>
</dbReference>
<feature type="binding site" evidence="5">
    <location>
        <position position="276"/>
    </location>
    <ligand>
        <name>N(2)-acetyl-L-ornithine</name>
        <dbReference type="ChEBI" id="CHEBI:57805"/>
    </ligand>
</feature>
<comment type="subcellular location">
    <subcellularLocation>
        <location evidence="5">Cytoplasm</location>
    </subcellularLocation>
</comment>
<dbReference type="NCBIfam" id="NF002325">
    <property type="entry name" value="PRK01278.1"/>
    <property type="match status" value="1"/>
</dbReference>
<accession>A0A2W0H528</accession>
<dbReference type="OrthoDB" id="9807885at2"/>
<dbReference type="NCBIfam" id="NF002797">
    <property type="entry name" value="PRK02936.1"/>
    <property type="match status" value="1"/>
</dbReference>
<dbReference type="HAMAP" id="MF_01107">
    <property type="entry name" value="ArgD_aminotrans_3"/>
    <property type="match status" value="1"/>
</dbReference>
<keyword evidence="5" id="KW-0963">Cytoplasm</keyword>
<dbReference type="InterPro" id="IPR005814">
    <property type="entry name" value="Aminotrans_3"/>
</dbReference>
<dbReference type="PIRSF" id="PIRSF000521">
    <property type="entry name" value="Transaminase_4ab_Lys_Orn"/>
    <property type="match status" value="1"/>
</dbReference>
<dbReference type="CDD" id="cd00610">
    <property type="entry name" value="OAT_like"/>
    <property type="match status" value="1"/>
</dbReference>
<comment type="catalytic activity">
    <reaction evidence="5">
        <text>N(2)-acetyl-L-ornithine + 2-oxoglutarate = N-acetyl-L-glutamate 5-semialdehyde + L-glutamate</text>
        <dbReference type="Rhea" id="RHEA:18049"/>
        <dbReference type="ChEBI" id="CHEBI:16810"/>
        <dbReference type="ChEBI" id="CHEBI:29123"/>
        <dbReference type="ChEBI" id="CHEBI:29985"/>
        <dbReference type="ChEBI" id="CHEBI:57805"/>
        <dbReference type="EC" id="2.6.1.11"/>
    </reaction>
</comment>